<protein>
    <recommendedName>
        <fullName evidence="1">DUF4116 domain-containing protein</fullName>
    </recommendedName>
</protein>
<evidence type="ECO:0000313" key="2">
    <source>
        <dbReference type="EMBL" id="CBJ11991.1"/>
    </source>
</evidence>
<evidence type="ECO:0000313" key="3">
    <source>
        <dbReference type="Proteomes" id="UP000001060"/>
    </source>
</evidence>
<dbReference type="RefSeq" id="WP_003631582.1">
    <property type="nucleotide sequence ID" value="NC_013861.1"/>
</dbReference>
<accession>D3HSV1</accession>
<dbReference type="eggNOG" id="ENOG5030JSD">
    <property type="taxonomic scope" value="Bacteria"/>
</dbReference>
<dbReference type="OrthoDB" id="5652459at2"/>
<dbReference type="Pfam" id="PF13475">
    <property type="entry name" value="DUF4116"/>
    <property type="match status" value="1"/>
</dbReference>
<dbReference type="STRING" id="661367.LLO_1617"/>
<evidence type="ECO:0000259" key="1">
    <source>
        <dbReference type="Pfam" id="PF13475"/>
    </source>
</evidence>
<dbReference type="EMBL" id="FN650140">
    <property type="protein sequence ID" value="CBJ11991.1"/>
    <property type="molecule type" value="Genomic_DNA"/>
</dbReference>
<keyword evidence="3" id="KW-1185">Reference proteome</keyword>
<organism evidence="2 3">
    <name type="scientific">Legionella longbeachae serogroup 1 (strain NSW150)</name>
    <dbReference type="NCBI Taxonomy" id="661367"/>
    <lineage>
        <taxon>Bacteria</taxon>
        <taxon>Pseudomonadati</taxon>
        <taxon>Pseudomonadota</taxon>
        <taxon>Gammaproteobacteria</taxon>
        <taxon>Legionellales</taxon>
        <taxon>Legionellaceae</taxon>
        <taxon>Legionella</taxon>
    </lineage>
</organism>
<gene>
    <name evidence="2" type="ordered locus">LLO_1617</name>
</gene>
<dbReference type="Proteomes" id="UP000001060">
    <property type="component" value="Chromosome"/>
</dbReference>
<dbReference type="KEGG" id="llo:LLO_1617"/>
<feature type="domain" description="DUF4116" evidence="1">
    <location>
        <begin position="133"/>
        <end position="177"/>
    </location>
</feature>
<dbReference type="GeneID" id="40925841"/>
<sequence length="256" mass="29530">MKNATIERILNHKLIDLDLPALPAKHNHQGWEVLYRLYFPEMPEVNTNFYNAFSNAYVQIFRDGINSLSMLQNRSEAVRSDKRLVYHVVSFRGSELKWAVYPLQNDKKTVLAAVEDDCNALAFASPLMQDDGDVVFKAIANKQGWAIQYASPRLKENYDMRQSAVEEYGLALEHIPSQQRDLNLSLRALRSNLSASLYCTENIRKTPEYQKVLQLKDYQERHRVITFFLSQGLTMKNARKTIVSEEINEPIDSLSL</sequence>
<proteinExistence type="predicted"/>
<dbReference type="HOGENOM" id="CLU_1085010_0_0_6"/>
<dbReference type="InterPro" id="IPR025197">
    <property type="entry name" value="DUF4116"/>
</dbReference>
<name>D3HSV1_LEGLN</name>
<reference evidence="2 3" key="1">
    <citation type="journal article" date="2010" name="PLoS Genet.">
        <title>Analysis of the Legionella longbeachae genome and transcriptome uncovers unique strategies to cause Legionnaires' disease.</title>
        <authorList>
            <person name="Cazalet C."/>
            <person name="Gomez-Valero L."/>
            <person name="Rusniok C."/>
            <person name="Lomma M."/>
            <person name="Dervins-Ravault D."/>
            <person name="Newton H."/>
            <person name="Sansom F."/>
            <person name="Jarraud S."/>
            <person name="Zidane N."/>
            <person name="Ma L."/>
            <person name="Bouchier C."/>
            <person name="Etienne J."/>
            <person name="Hartland E."/>
            <person name="Buchrieser C."/>
        </authorList>
    </citation>
    <scope>NUCLEOTIDE SEQUENCE [LARGE SCALE GENOMIC DNA]</scope>
    <source>
        <strain evidence="2 3">NSW150</strain>
    </source>
</reference>
<dbReference type="AlphaFoldDB" id="D3HSV1"/>